<feature type="transmembrane region" description="Helical" evidence="1">
    <location>
        <begin position="72"/>
        <end position="92"/>
    </location>
</feature>
<protein>
    <submittedName>
        <fullName evidence="2">Uncharacterized protein</fullName>
    </submittedName>
</protein>
<sequence length="117" mass="13246">MDNLILIHCILLLVIVLVVLLVFVWGEPSQPGKTHFKIEKWLLACSSLAGFVILHLNWLFLPAYIQKFGDPVSFAFFLVLATFCVAPLFFLAKKHKPAKKNPSWSVFINANQVHSPE</sequence>
<feature type="transmembrane region" description="Helical" evidence="1">
    <location>
        <begin position="6"/>
        <end position="26"/>
    </location>
</feature>
<dbReference type="EMBL" id="VRTY01000004">
    <property type="protein sequence ID" value="TXK52189.1"/>
    <property type="molecule type" value="Genomic_DNA"/>
</dbReference>
<keyword evidence="1" id="KW-0472">Membrane</keyword>
<evidence type="ECO:0000313" key="3">
    <source>
        <dbReference type="Proteomes" id="UP000321926"/>
    </source>
</evidence>
<dbReference type="AlphaFoldDB" id="A0A5C8KCH2"/>
<evidence type="ECO:0000256" key="1">
    <source>
        <dbReference type="SAM" id="Phobius"/>
    </source>
</evidence>
<name>A0A5C8KCH2_9BACT</name>
<accession>A0A5C8KCH2</accession>
<reference evidence="2 3" key="1">
    <citation type="submission" date="2019-08" db="EMBL/GenBank/DDBJ databases">
        <authorList>
            <person name="Shi S."/>
        </authorList>
    </citation>
    <scope>NUCLEOTIDE SEQUENCE [LARGE SCALE GENOMIC DNA]</scope>
    <source>
        <strain evidence="2 3">GY10130</strain>
    </source>
</reference>
<organism evidence="2 3">
    <name type="scientific">Pontibacter qinzhouensis</name>
    <dbReference type="NCBI Taxonomy" id="2603253"/>
    <lineage>
        <taxon>Bacteria</taxon>
        <taxon>Pseudomonadati</taxon>
        <taxon>Bacteroidota</taxon>
        <taxon>Cytophagia</taxon>
        <taxon>Cytophagales</taxon>
        <taxon>Hymenobacteraceae</taxon>
        <taxon>Pontibacter</taxon>
    </lineage>
</organism>
<feature type="transmembrane region" description="Helical" evidence="1">
    <location>
        <begin position="38"/>
        <end position="60"/>
    </location>
</feature>
<dbReference type="Proteomes" id="UP000321926">
    <property type="component" value="Unassembled WGS sequence"/>
</dbReference>
<evidence type="ECO:0000313" key="2">
    <source>
        <dbReference type="EMBL" id="TXK52189.1"/>
    </source>
</evidence>
<keyword evidence="1" id="KW-0812">Transmembrane</keyword>
<gene>
    <name evidence="2" type="ORF">FVR03_01855</name>
</gene>
<comment type="caution">
    <text evidence="2">The sequence shown here is derived from an EMBL/GenBank/DDBJ whole genome shotgun (WGS) entry which is preliminary data.</text>
</comment>
<proteinExistence type="predicted"/>
<dbReference type="RefSeq" id="WP_147920059.1">
    <property type="nucleotide sequence ID" value="NZ_VRTY01000004.1"/>
</dbReference>
<keyword evidence="3" id="KW-1185">Reference proteome</keyword>
<keyword evidence="1" id="KW-1133">Transmembrane helix</keyword>